<proteinExistence type="predicted"/>
<dbReference type="EMBL" id="LT670818">
    <property type="protein sequence ID" value="SHG53309.1"/>
    <property type="molecule type" value="Genomic_DNA"/>
</dbReference>
<evidence type="ECO:0000313" key="2">
    <source>
        <dbReference type="Proteomes" id="UP000190675"/>
    </source>
</evidence>
<protein>
    <submittedName>
        <fullName evidence="1">Uncharacterized protein</fullName>
    </submittedName>
</protein>
<evidence type="ECO:0000313" key="1">
    <source>
        <dbReference type="EMBL" id="SHG53309.1"/>
    </source>
</evidence>
<sequence length="68" mass="7522">MPRKTAYRVKLRQPETGKEHDRPIFAQDEATAGARAVVRARIALGKTLAEVEYGRFEVLSCAPAGRLP</sequence>
<dbReference type="AlphaFoldDB" id="A0A1M5KLF8"/>
<gene>
    <name evidence="1" type="ORF">SAMN05444169_2919</name>
</gene>
<dbReference type="RefSeq" id="WP_154073211.1">
    <property type="nucleotide sequence ID" value="NZ_LT670818.1"/>
</dbReference>
<name>A0A1M5KLF8_9BRAD</name>
<dbReference type="Proteomes" id="UP000190675">
    <property type="component" value="Chromosome I"/>
</dbReference>
<reference evidence="1 2" key="1">
    <citation type="submission" date="2016-11" db="EMBL/GenBank/DDBJ databases">
        <authorList>
            <person name="Jaros S."/>
            <person name="Januszkiewicz K."/>
            <person name="Wedrychowicz H."/>
        </authorList>
    </citation>
    <scope>NUCLEOTIDE SEQUENCE [LARGE SCALE GENOMIC DNA]</scope>
    <source>
        <strain evidence="1 2">GAS242</strain>
    </source>
</reference>
<accession>A0A1M5KLF8</accession>
<organism evidence="1 2">
    <name type="scientific">Bradyrhizobium erythrophlei</name>
    <dbReference type="NCBI Taxonomy" id="1437360"/>
    <lineage>
        <taxon>Bacteria</taxon>
        <taxon>Pseudomonadati</taxon>
        <taxon>Pseudomonadota</taxon>
        <taxon>Alphaproteobacteria</taxon>
        <taxon>Hyphomicrobiales</taxon>
        <taxon>Nitrobacteraceae</taxon>
        <taxon>Bradyrhizobium</taxon>
    </lineage>
</organism>